<dbReference type="KEGG" id="sus:Acid_4579"/>
<dbReference type="EMBL" id="CP000473">
    <property type="protein sequence ID" value="ABJ85538.1"/>
    <property type="molecule type" value="Genomic_DNA"/>
</dbReference>
<evidence type="ECO:0000313" key="2">
    <source>
        <dbReference type="EMBL" id="ABJ85538.1"/>
    </source>
</evidence>
<dbReference type="eggNOG" id="COG3409">
    <property type="taxonomic scope" value="Bacteria"/>
</dbReference>
<sequence precursor="true">MKVRLGSLAAAWISLLPLLDGQTTIPLNIPSGAPLRLYLAKRISKRAGAPVEAKLLDPVFAFDREVLPAGTVAIGEVNRVQAAGKWQRARAILNGDFTPLRQAEVEFTTLVLPDGRRFSTHTLETQGLNSIYTEPSLKKKPSKSRPQAPNNGVLGTAKQTAKDRVNGVINARSRGLADIVRSPNKKEKFIDFLWSKLPYHPQYVRRGTRFDASLRDPLAFGVAEVKPADLAAPGSQPQPDSVVHARLLNALDSNSARLGDEVKAVVSAPLFSPDHKLIYPEGTLLTGTVVVAKRARFFHRPGQLRFNFQRVDLPPQLELARAIAPTVLTTRATLEAAEGSGPAPIKVDSEGGVQAKESKTRFIAPVISLMLASRAADNDAGHHHDAGGTGDPNVSGRTLGGGSGFGMLGAAVSQSSRYVGMAFGYYGLAWSVYSSVFARGGEVQFDKNAVMDIKFGTRTPPKGSKFRGDTGSAQ</sequence>
<proteinExistence type="predicted"/>
<dbReference type="Gene3D" id="2.40.128.260">
    <property type="entry name" value="Type IV secretion system, VirB10/TraB/TrbI"/>
    <property type="match status" value="1"/>
</dbReference>
<dbReference type="InterPro" id="IPR042217">
    <property type="entry name" value="T4SS_VirB10/TrbI"/>
</dbReference>
<organism evidence="2">
    <name type="scientific">Solibacter usitatus (strain Ellin6076)</name>
    <dbReference type="NCBI Taxonomy" id="234267"/>
    <lineage>
        <taxon>Bacteria</taxon>
        <taxon>Pseudomonadati</taxon>
        <taxon>Acidobacteriota</taxon>
        <taxon>Terriglobia</taxon>
        <taxon>Bryobacterales</taxon>
        <taxon>Solibacteraceae</taxon>
        <taxon>Candidatus Solibacter</taxon>
    </lineage>
</organism>
<gene>
    <name evidence="2" type="ordered locus">Acid_4579</name>
</gene>
<protein>
    <submittedName>
        <fullName evidence="2">Uncharacterized protein</fullName>
    </submittedName>
</protein>
<name>Q01XS7_SOLUE</name>
<evidence type="ECO:0000256" key="1">
    <source>
        <dbReference type="SAM" id="MobiDB-lite"/>
    </source>
</evidence>
<feature type="region of interest" description="Disordered" evidence="1">
    <location>
        <begin position="129"/>
        <end position="165"/>
    </location>
</feature>
<reference evidence="2" key="1">
    <citation type="submission" date="2006-10" db="EMBL/GenBank/DDBJ databases">
        <title>Complete sequence of Solibacter usitatus Ellin6076.</title>
        <authorList>
            <consortium name="US DOE Joint Genome Institute"/>
            <person name="Copeland A."/>
            <person name="Lucas S."/>
            <person name="Lapidus A."/>
            <person name="Barry K."/>
            <person name="Detter J.C."/>
            <person name="Glavina del Rio T."/>
            <person name="Hammon N."/>
            <person name="Israni S."/>
            <person name="Dalin E."/>
            <person name="Tice H."/>
            <person name="Pitluck S."/>
            <person name="Thompson L.S."/>
            <person name="Brettin T."/>
            <person name="Bruce D."/>
            <person name="Han C."/>
            <person name="Tapia R."/>
            <person name="Gilna P."/>
            <person name="Schmutz J."/>
            <person name="Larimer F."/>
            <person name="Land M."/>
            <person name="Hauser L."/>
            <person name="Kyrpides N."/>
            <person name="Mikhailova N."/>
            <person name="Janssen P.H."/>
            <person name="Kuske C.R."/>
            <person name="Richardson P."/>
        </authorList>
    </citation>
    <scope>NUCLEOTIDE SEQUENCE</scope>
    <source>
        <strain evidence="2">Ellin6076</strain>
    </source>
</reference>
<dbReference type="AlphaFoldDB" id="Q01XS7"/>
<feature type="region of interest" description="Disordered" evidence="1">
    <location>
        <begin position="378"/>
        <end position="397"/>
    </location>
</feature>
<accession>Q01XS7</accession>
<dbReference type="InParanoid" id="Q01XS7"/>
<dbReference type="HOGENOM" id="CLU_047236_0_0_0"/>
<dbReference type="OrthoDB" id="113997at2"/>